<comment type="caution">
    <text evidence="2">The sequence shown here is derived from an EMBL/GenBank/DDBJ whole genome shotgun (WGS) entry which is preliminary data.</text>
</comment>
<dbReference type="EMBL" id="JAGGMS010000001">
    <property type="protein sequence ID" value="MBP2184616.1"/>
    <property type="molecule type" value="Genomic_DNA"/>
</dbReference>
<dbReference type="InterPro" id="IPR004401">
    <property type="entry name" value="YbaB/EbfC"/>
</dbReference>
<gene>
    <name evidence="2" type="ORF">JOM49_006142</name>
</gene>
<sequence>MDPARWLADYQSNLERLDATARAVESNLRQVGGSATSPRGEVSVAVGVSGALEDLRLSAAARALEADQLAQLILDTARQAQRVAGAQVVEIMTEYTGEGPALDLIKRNLAAAEPAPAAVPDDDHYFSNPPEISR</sequence>
<keyword evidence="3" id="KW-1185">Reference proteome</keyword>
<organism evidence="2 3">
    <name type="scientific">Amycolatopsis magusensis</name>
    <dbReference type="NCBI Taxonomy" id="882444"/>
    <lineage>
        <taxon>Bacteria</taxon>
        <taxon>Bacillati</taxon>
        <taxon>Actinomycetota</taxon>
        <taxon>Actinomycetes</taxon>
        <taxon>Pseudonocardiales</taxon>
        <taxon>Pseudonocardiaceae</taxon>
        <taxon>Amycolatopsis</taxon>
    </lineage>
</organism>
<dbReference type="RefSeq" id="WP_209667609.1">
    <property type="nucleotide sequence ID" value="NZ_JAGGMS010000001.1"/>
</dbReference>
<reference evidence="2 3" key="1">
    <citation type="submission" date="2021-03" db="EMBL/GenBank/DDBJ databases">
        <title>Sequencing the genomes of 1000 actinobacteria strains.</title>
        <authorList>
            <person name="Klenk H.-P."/>
        </authorList>
    </citation>
    <scope>NUCLEOTIDE SEQUENCE [LARGE SCALE GENOMIC DNA]</scope>
    <source>
        <strain evidence="2 3">DSM 45510</strain>
    </source>
</reference>
<evidence type="ECO:0000313" key="2">
    <source>
        <dbReference type="EMBL" id="MBP2184616.1"/>
    </source>
</evidence>
<dbReference type="Gene3D" id="3.30.1310.10">
    <property type="entry name" value="Nucleoid-associated protein YbaB-like domain"/>
    <property type="match status" value="1"/>
</dbReference>
<dbReference type="Proteomes" id="UP000741013">
    <property type="component" value="Unassembled WGS sequence"/>
</dbReference>
<evidence type="ECO:0000256" key="1">
    <source>
        <dbReference type="SAM" id="MobiDB-lite"/>
    </source>
</evidence>
<accession>A0ABS4Q1A7</accession>
<evidence type="ECO:0000313" key="3">
    <source>
        <dbReference type="Proteomes" id="UP000741013"/>
    </source>
</evidence>
<name>A0ABS4Q1A7_9PSEU</name>
<protein>
    <recommendedName>
        <fullName evidence="4">YbaB/EbfC DNA-binding family protein</fullName>
    </recommendedName>
</protein>
<proteinExistence type="predicted"/>
<dbReference type="Pfam" id="PF02575">
    <property type="entry name" value="YbaB_DNA_bd"/>
    <property type="match status" value="1"/>
</dbReference>
<evidence type="ECO:0008006" key="4">
    <source>
        <dbReference type="Google" id="ProtNLM"/>
    </source>
</evidence>
<feature type="region of interest" description="Disordered" evidence="1">
    <location>
        <begin position="114"/>
        <end position="134"/>
    </location>
</feature>
<dbReference type="InterPro" id="IPR036894">
    <property type="entry name" value="YbaB-like_sf"/>
</dbReference>